<name>A0ACA9LMQ4_9GLOM</name>
<dbReference type="Proteomes" id="UP000789860">
    <property type="component" value="Unassembled WGS sequence"/>
</dbReference>
<accession>A0ACA9LMQ4</accession>
<proteinExistence type="predicted"/>
<organism evidence="1 2">
    <name type="scientific">Scutellospora calospora</name>
    <dbReference type="NCBI Taxonomy" id="85575"/>
    <lineage>
        <taxon>Eukaryota</taxon>
        <taxon>Fungi</taxon>
        <taxon>Fungi incertae sedis</taxon>
        <taxon>Mucoromycota</taxon>
        <taxon>Glomeromycotina</taxon>
        <taxon>Glomeromycetes</taxon>
        <taxon>Diversisporales</taxon>
        <taxon>Gigasporaceae</taxon>
        <taxon>Scutellospora</taxon>
    </lineage>
</organism>
<gene>
    <name evidence="1" type="ORF">SCALOS_LOCUS4741</name>
</gene>
<keyword evidence="2" id="KW-1185">Reference proteome</keyword>
<feature type="non-terminal residue" evidence="1">
    <location>
        <position position="1"/>
    </location>
</feature>
<sequence>QMNNTSFLQTNNAYNLPLSYTSDNYNSPLLHTDNAYDSFTDTYFNNIIASENILDDFGEQQISENAFDNFNNEADFEDEDEEMEPEPRYLLTVNQSFKTWKAVDELLEHYSQEKGFAFCITHSEIDKVDKEPRHRVYTYTKGQTYMPRKEAHILNKRDRARYCQLTKEMQDDVRLLSSCSMQAGTIIEVLQKKYLEKHIYAHNIYNIIHAIRFENCVTSDAGSTYIELIKKQCDEPGYYVNARFHDVVLMDTTFKTNRYSIMLCMLIIIDNHNRSRLVATAVISDETSDTFSWIFENLLEASNSLTPKVLFTDADCAITTQRVESYNRIIKKHVNGSSSLLELSNTIERLLFKKDQYQRFNEVAGVLPAIHNEDYYNRYFNLVDKSYQKFLTTAILKIQCCEMNLSIHYQAQLVNLTDGLQSPITDEISAGEFSDDLFDAFVIELEKLISDLNHTRIHEIWKVSSIDMKSQYFVVLYDEATHLCTCLTLINRAVVCRHFFAIMMVSKVAKFHVGNISHRWYLDKVVCEEETKINNELANSIINNGNFGSFMHSIQVNFAYLDSIRGRYEELYEMHLNLMKEMEIELVTEDNHNMEVDNIKLFAASISNPVGIHSKSRKWKGLKEIRIGINENLARQENCCSICDQTRPNSCTCNLDVSNNQMDDVNKEGFNNMVNHSYHKNKSRHCGVCGQIGYNARTCNLDSSSKQINNLFLEGYNHKNEIKSLLSLSIASKNGGDLNLMSSVDKDLANNKSRYCGTCEQVGHNAHTYDVKR</sequence>
<comment type="caution">
    <text evidence="1">The sequence shown here is derived from an EMBL/GenBank/DDBJ whole genome shotgun (WGS) entry which is preliminary data.</text>
</comment>
<evidence type="ECO:0000313" key="1">
    <source>
        <dbReference type="EMBL" id="CAG8538409.1"/>
    </source>
</evidence>
<dbReference type="EMBL" id="CAJVPM010006750">
    <property type="protein sequence ID" value="CAG8538409.1"/>
    <property type="molecule type" value="Genomic_DNA"/>
</dbReference>
<protein>
    <submittedName>
        <fullName evidence="1">4203_t:CDS:1</fullName>
    </submittedName>
</protein>
<reference evidence="1" key="1">
    <citation type="submission" date="2021-06" db="EMBL/GenBank/DDBJ databases">
        <authorList>
            <person name="Kallberg Y."/>
            <person name="Tangrot J."/>
            <person name="Rosling A."/>
        </authorList>
    </citation>
    <scope>NUCLEOTIDE SEQUENCE</scope>
    <source>
        <strain evidence="1">AU212A</strain>
    </source>
</reference>
<evidence type="ECO:0000313" key="2">
    <source>
        <dbReference type="Proteomes" id="UP000789860"/>
    </source>
</evidence>